<dbReference type="InterPro" id="IPR004103">
    <property type="entry name" value="Lyase_8_C"/>
</dbReference>
<feature type="domain" description="Polysaccharide lyase family 8 central" evidence="11">
    <location>
        <begin position="344"/>
        <end position="590"/>
    </location>
</feature>
<dbReference type="SUPFAM" id="SSF48230">
    <property type="entry name" value="Chondroitin AC/alginate lyase"/>
    <property type="match status" value="1"/>
</dbReference>
<dbReference type="InterPro" id="IPR026444">
    <property type="entry name" value="Secre_tail"/>
</dbReference>
<dbReference type="InterPro" id="IPR038970">
    <property type="entry name" value="Lyase_8"/>
</dbReference>
<protein>
    <submittedName>
        <fullName evidence="15">Chondroitin AC lyase</fullName>
    </submittedName>
</protein>
<feature type="active site" evidence="9">
    <location>
        <position position="239"/>
    </location>
</feature>
<dbReference type="Pfam" id="PF02884">
    <property type="entry name" value="Lyase_8_C"/>
    <property type="match status" value="1"/>
</dbReference>
<dbReference type="GO" id="GO:0005975">
    <property type="term" value="P:carbohydrate metabolic process"/>
    <property type="evidence" value="ECO:0007669"/>
    <property type="project" value="InterPro"/>
</dbReference>
<dbReference type="CDD" id="cd01083">
    <property type="entry name" value="GAG_Lyase"/>
    <property type="match status" value="1"/>
</dbReference>
<evidence type="ECO:0000256" key="10">
    <source>
        <dbReference type="SAM" id="SignalP"/>
    </source>
</evidence>
<dbReference type="Pfam" id="PF08124">
    <property type="entry name" value="Lyase_8_N"/>
    <property type="match status" value="1"/>
</dbReference>
<evidence type="ECO:0000259" key="13">
    <source>
        <dbReference type="Pfam" id="PF08124"/>
    </source>
</evidence>
<evidence type="ECO:0000313" key="16">
    <source>
        <dbReference type="Proteomes" id="UP000198901"/>
    </source>
</evidence>
<comment type="subcellular location">
    <subcellularLocation>
        <location evidence="2">Secreted</location>
    </subcellularLocation>
</comment>
<dbReference type="AlphaFoldDB" id="A0A1G9R603"/>
<reference evidence="15 16" key="1">
    <citation type="submission" date="2016-10" db="EMBL/GenBank/DDBJ databases">
        <authorList>
            <person name="de Groot N.N."/>
        </authorList>
    </citation>
    <scope>NUCLEOTIDE SEQUENCE [LARGE SCALE GENOMIC DNA]</scope>
    <source>
        <strain evidence="15 16">DSM 21668</strain>
    </source>
</reference>
<dbReference type="NCBIfam" id="NF033679">
    <property type="entry name" value="DNRLRE_dom"/>
    <property type="match status" value="2"/>
</dbReference>
<dbReference type="Pfam" id="PF02278">
    <property type="entry name" value="Lyase_8"/>
    <property type="match status" value="1"/>
</dbReference>
<dbReference type="InterPro" id="IPR011071">
    <property type="entry name" value="Lyase_8-like_C"/>
</dbReference>
<keyword evidence="16" id="KW-1185">Reference proteome</keyword>
<dbReference type="GO" id="GO:0005576">
    <property type="term" value="C:extracellular region"/>
    <property type="evidence" value="ECO:0007669"/>
    <property type="project" value="UniProtKB-SubCell"/>
</dbReference>
<evidence type="ECO:0000256" key="2">
    <source>
        <dbReference type="ARBA" id="ARBA00004613"/>
    </source>
</evidence>
<feature type="active site" evidence="9">
    <location>
        <position position="293"/>
    </location>
</feature>
<dbReference type="InterPro" id="IPR014718">
    <property type="entry name" value="GH-type_carb-bd"/>
</dbReference>
<dbReference type="EMBL" id="FNGS01000005">
    <property type="protein sequence ID" value="SDM18742.1"/>
    <property type="molecule type" value="Genomic_DNA"/>
</dbReference>
<organism evidence="15 16">
    <name type="scientific">Siphonobacter aquaeclarae</name>
    <dbReference type="NCBI Taxonomy" id="563176"/>
    <lineage>
        <taxon>Bacteria</taxon>
        <taxon>Pseudomonadati</taxon>
        <taxon>Bacteroidota</taxon>
        <taxon>Cytophagia</taxon>
        <taxon>Cytophagales</taxon>
        <taxon>Cytophagaceae</taxon>
        <taxon>Siphonobacter</taxon>
    </lineage>
</organism>
<comment type="similarity">
    <text evidence="3">Belongs to the polysaccharide lyase 8 family.</text>
</comment>
<feature type="active site" evidence="9">
    <location>
        <position position="230"/>
    </location>
</feature>
<accession>A0A1G9R603</accession>
<feature type="signal peptide" evidence="10">
    <location>
        <begin position="1"/>
        <end position="18"/>
    </location>
</feature>
<evidence type="ECO:0000256" key="6">
    <source>
        <dbReference type="ARBA" id="ARBA00022729"/>
    </source>
</evidence>
<dbReference type="Pfam" id="PF24517">
    <property type="entry name" value="CBM96"/>
    <property type="match status" value="2"/>
</dbReference>
<dbReference type="Gene3D" id="2.60.220.10">
    <property type="entry name" value="Polysaccharide lyase family 8-like, C-terminal"/>
    <property type="match status" value="1"/>
</dbReference>
<evidence type="ECO:0000256" key="7">
    <source>
        <dbReference type="ARBA" id="ARBA00022837"/>
    </source>
</evidence>
<keyword evidence="8 15" id="KW-0456">Lyase</keyword>
<dbReference type="InterPro" id="IPR011013">
    <property type="entry name" value="Gal_mutarotase_sf_dom"/>
</dbReference>
<dbReference type="InterPro" id="IPR008929">
    <property type="entry name" value="Chondroitin_lyas"/>
</dbReference>
<feature type="domain" description="Polysaccharide lyase family 8 C-terminal" evidence="12">
    <location>
        <begin position="604"/>
        <end position="668"/>
    </location>
</feature>
<dbReference type="Gene3D" id="2.70.98.10">
    <property type="match status" value="1"/>
</dbReference>
<evidence type="ECO:0000256" key="1">
    <source>
        <dbReference type="ARBA" id="ARBA00001913"/>
    </source>
</evidence>
<dbReference type="GO" id="GO:0030246">
    <property type="term" value="F:carbohydrate binding"/>
    <property type="evidence" value="ECO:0007669"/>
    <property type="project" value="InterPro"/>
</dbReference>
<evidence type="ECO:0000256" key="9">
    <source>
        <dbReference type="PIRSR" id="PIRSR638970-1"/>
    </source>
</evidence>
<feature type="domain" description="Polysaccharide lyase 8 N-terminal alpha-helical" evidence="13">
    <location>
        <begin position="42"/>
        <end position="306"/>
    </location>
</feature>
<comment type="subunit">
    <text evidence="4">Monomer.</text>
</comment>
<evidence type="ECO:0000256" key="3">
    <source>
        <dbReference type="ARBA" id="ARBA00006699"/>
    </source>
</evidence>
<dbReference type="PANTHER" id="PTHR38481:SF1">
    <property type="entry name" value="HYALURONATE LYASE"/>
    <property type="match status" value="1"/>
</dbReference>
<keyword evidence="5" id="KW-0964">Secreted</keyword>
<evidence type="ECO:0000259" key="12">
    <source>
        <dbReference type="Pfam" id="PF02884"/>
    </source>
</evidence>
<dbReference type="STRING" id="563176.SAMN04488090_2761"/>
<feature type="domain" description="Carbohydrate-binding module family 96" evidence="14">
    <location>
        <begin position="720"/>
        <end position="882"/>
    </location>
</feature>
<keyword evidence="6 10" id="KW-0732">Signal</keyword>
<dbReference type="GO" id="GO:0016837">
    <property type="term" value="F:carbon-oxygen lyase activity, acting on polysaccharides"/>
    <property type="evidence" value="ECO:0007669"/>
    <property type="project" value="UniProtKB-ARBA"/>
</dbReference>
<evidence type="ECO:0000259" key="14">
    <source>
        <dbReference type="Pfam" id="PF24517"/>
    </source>
</evidence>
<dbReference type="SUPFAM" id="SSF74650">
    <property type="entry name" value="Galactose mutarotase-like"/>
    <property type="match status" value="1"/>
</dbReference>
<evidence type="ECO:0000256" key="8">
    <source>
        <dbReference type="ARBA" id="ARBA00023239"/>
    </source>
</evidence>
<dbReference type="Gene3D" id="1.50.10.100">
    <property type="entry name" value="Chondroitin AC/alginate lyase"/>
    <property type="match status" value="1"/>
</dbReference>
<name>A0A1G9R603_9BACT</name>
<proteinExistence type="inferred from homology"/>
<dbReference type="InterPro" id="IPR055372">
    <property type="entry name" value="CBM96"/>
</dbReference>
<dbReference type="Proteomes" id="UP000198901">
    <property type="component" value="Unassembled WGS sequence"/>
</dbReference>
<evidence type="ECO:0000256" key="5">
    <source>
        <dbReference type="ARBA" id="ARBA00022525"/>
    </source>
</evidence>
<dbReference type="PANTHER" id="PTHR38481">
    <property type="entry name" value="HYALURONATE LYASE"/>
    <property type="match status" value="1"/>
</dbReference>
<feature type="chain" id="PRO_5011495679" evidence="10">
    <location>
        <begin position="19"/>
        <end position="1247"/>
    </location>
</feature>
<dbReference type="SUPFAM" id="SSF49863">
    <property type="entry name" value="Hyaluronate lyase-like, C-terminal domain"/>
    <property type="match status" value="1"/>
</dbReference>
<sequence length="1247" mass="134861">MKNLFLLCCLLIAIPAFPQATGEFKTVMDRIFNGVQAGTNVTSLDASATSLLASVQADGHWTDVDYTNANNGSGWLPGTHFSRMITLAKAFSNTGSTYYGDSTVRQTVVNTMNYWLGLSSKPTSTNWFYYGITLPKDIGNALICMRYGPIAGVPSSVETQMITWMTKGYTYNSSPGSDNSNLTDIAQHYIMRACLTENGTLLAEASSKVASYLSVQSGEGIQADNSFAAHGQQLYVYGYGREFISGVTNIGAYVLGTSYAFTSAQIAAFSNYARKGFIKVSRGRYSDFNVFGRSITRPNSGGADAGMVDKSKGIDLSGYAAEYDAAAARFRGTQPASYQVSPEHLHYWRTDYTVHHRPGYMFGLRAVSTRTAKSESGNGENLKGYYLTEGVNYIATNGDEYFGIYPVWDWNKLPGITVPEITTYPVRSSWGVNPGTQSFVGGVTDGIYGVSAYQMNDYSTQARKGWFFFDDEVVCLGAGITSTASQAINTTLNQCLLSGDVTVSDGTTTSTLASGDRTSSLKWAWHNQVGYYFPDVTSVRLSNQTQTGSWAGINSGYSSDAVSKDVFKLWINHGTAPSNASYAYVVLPGKSATDMGTWTSTHLSILSNTSTVQVVRNSTLNMWQVIFYAAGSFTAEGMTVKVDKPCTLVLKNVGGSELTVFAADPNQSALKLKVGIQSALLPTMKELSLTLPTGLLAGSSISGVINSSSPDYTEPPADAPVTLEAVADAYVRDGASYQNVNYPTGTLTIKNDGVGYKREVYMKFDLSGVPAEIDSAILKIRVNNANTTVTSTRWEFYDVADNSWTETGITWANRPLPGGKIGEVQGAIAGSYVTLRITNAVRARLVKDKLLTLRISSTVVGSTTDAQFTSRESTSAVQRPQITVYPKLASSWVELTRLNPVADAYVQGGTNASTNYGAQTVLTIKKDGSESTTREVYLKFDLASVPTTQKKTLLQLYVPYAGSAVPSTTWEFYEATDNTWTETGLTWANKPAVSLKLGEILGTPSGNYVTLDISEWVRTKLGAAGGRTAAENFVTFKVISTLTNSSADAQFSARENGNTAFRPQLIVSGTESTLPVSLVSWTARRIDDASVELRWTTASEKNNAHFRLERSTDARSFEQAAIIDGNGTSTERLNYRFVDSPGSGIVYYRLQQVDYDGARTSYAVLSVAGTEPEVTVGPNPTSGRVRLDLKREPVGAVTVGVYHIGGQTIQTQTGQKSVFDFDLGTQPKGVYLLRVSGMEKAFRVVVE</sequence>
<keyword evidence="7" id="KW-0106">Calcium</keyword>
<dbReference type="InterPro" id="IPR012970">
    <property type="entry name" value="Lyase_8_alpha_N"/>
</dbReference>
<feature type="domain" description="Carbohydrate-binding module family 96" evidence="14">
    <location>
        <begin position="896"/>
        <end position="1068"/>
    </location>
</feature>
<evidence type="ECO:0000259" key="11">
    <source>
        <dbReference type="Pfam" id="PF02278"/>
    </source>
</evidence>
<dbReference type="NCBIfam" id="TIGR04183">
    <property type="entry name" value="Por_Secre_tail"/>
    <property type="match status" value="1"/>
</dbReference>
<evidence type="ECO:0000313" key="15">
    <source>
        <dbReference type="EMBL" id="SDM18742.1"/>
    </source>
</evidence>
<dbReference type="RefSeq" id="WP_176785545.1">
    <property type="nucleotide sequence ID" value="NZ_FNGS01000005.1"/>
</dbReference>
<dbReference type="InterPro" id="IPR003159">
    <property type="entry name" value="Lyase_8_central_dom"/>
</dbReference>
<gene>
    <name evidence="15" type="ORF">SAMN04488090_2761</name>
</gene>
<comment type="cofactor">
    <cofactor evidence="1">
        <name>Ca(2+)</name>
        <dbReference type="ChEBI" id="CHEBI:29108"/>
    </cofactor>
</comment>
<evidence type="ECO:0000256" key="4">
    <source>
        <dbReference type="ARBA" id="ARBA00011245"/>
    </source>
</evidence>